<reference evidence="7 8" key="1">
    <citation type="submission" date="2020-07" db="EMBL/GenBank/DDBJ databases">
        <title>Taxonomic revisions and descriptions of new bacterial species based on genomic comparisons in the high-G+C-content subgroup of the family Alcaligenaceae.</title>
        <authorList>
            <person name="Szabo A."/>
            <person name="Felfoldi T."/>
        </authorList>
    </citation>
    <scope>NUCLEOTIDE SEQUENCE [LARGE SCALE GENOMIC DNA]</scope>
    <source>
        <strain evidence="7 8">DSM 25667</strain>
    </source>
</reference>
<dbReference type="Pfam" id="PF17939">
    <property type="entry name" value="TetR_C_30"/>
    <property type="match status" value="1"/>
</dbReference>
<dbReference type="PROSITE" id="PS50977">
    <property type="entry name" value="HTH_TETR_2"/>
    <property type="match status" value="1"/>
</dbReference>
<dbReference type="Pfam" id="PF00440">
    <property type="entry name" value="TetR_N"/>
    <property type="match status" value="1"/>
</dbReference>
<dbReference type="InterPro" id="IPR023772">
    <property type="entry name" value="DNA-bd_HTH_TetR-type_CS"/>
</dbReference>
<feature type="DNA-binding region" description="H-T-H motif" evidence="5">
    <location>
        <begin position="35"/>
        <end position="54"/>
    </location>
</feature>
<keyword evidence="1" id="KW-0678">Repressor</keyword>
<evidence type="ECO:0000256" key="4">
    <source>
        <dbReference type="ARBA" id="ARBA00023163"/>
    </source>
</evidence>
<comment type="caution">
    <text evidence="7">The sequence shown here is derived from an EMBL/GenBank/DDBJ whole genome shotgun (WGS) entry which is preliminary data.</text>
</comment>
<dbReference type="RefSeq" id="WP_130040457.1">
    <property type="nucleotide sequence ID" value="NZ_JACCEV010000005.1"/>
</dbReference>
<evidence type="ECO:0000313" key="7">
    <source>
        <dbReference type="EMBL" id="NYT86958.1"/>
    </source>
</evidence>
<accession>A0A853GUV1</accession>
<dbReference type="AlphaFoldDB" id="A0A853GUV1"/>
<gene>
    <name evidence="7" type="ORF">H0A62_15245</name>
</gene>
<evidence type="ECO:0000256" key="3">
    <source>
        <dbReference type="ARBA" id="ARBA00023125"/>
    </source>
</evidence>
<feature type="domain" description="HTH tetR-type" evidence="6">
    <location>
        <begin position="12"/>
        <end position="72"/>
    </location>
</feature>
<organism evidence="7 8">
    <name type="scientific">Pollutimonas harenae</name>
    <dbReference type="NCBI Taxonomy" id="657015"/>
    <lineage>
        <taxon>Bacteria</taxon>
        <taxon>Pseudomonadati</taxon>
        <taxon>Pseudomonadota</taxon>
        <taxon>Betaproteobacteria</taxon>
        <taxon>Burkholderiales</taxon>
        <taxon>Alcaligenaceae</taxon>
        <taxon>Pollutimonas</taxon>
    </lineage>
</organism>
<dbReference type="InterPro" id="IPR036271">
    <property type="entry name" value="Tet_transcr_reg_TetR-rel_C_sf"/>
</dbReference>
<dbReference type="SUPFAM" id="SSF46689">
    <property type="entry name" value="Homeodomain-like"/>
    <property type="match status" value="1"/>
</dbReference>
<dbReference type="EMBL" id="JACCEV010000005">
    <property type="protein sequence ID" value="NYT86958.1"/>
    <property type="molecule type" value="Genomic_DNA"/>
</dbReference>
<dbReference type="InterPro" id="IPR001647">
    <property type="entry name" value="HTH_TetR"/>
</dbReference>
<evidence type="ECO:0000259" key="6">
    <source>
        <dbReference type="PROSITE" id="PS50977"/>
    </source>
</evidence>
<sequence>MPASEGSLKEETGSRARIIDAAIELFGAKGVDRTSLRELTAQASVNVALVNYHFGSKEGLAEAVFETLASQINTERALALETLLQQEGAASVRLDEIVKIFMRPYFDPASRRSGALLAQMILRHRLAPTPGTNRIIQEHFDPMASCFIDAMAQACPSVDRKEFYWRYAFMVSSIVLTITDSSSVNRLARLSNGQADATDMARMAASLCRFLVGALQAPSST</sequence>
<dbReference type="Proteomes" id="UP000554144">
    <property type="component" value="Unassembled WGS sequence"/>
</dbReference>
<protein>
    <submittedName>
        <fullName evidence="7">TetR/AcrR family transcriptional regulator</fullName>
    </submittedName>
</protein>
<keyword evidence="2" id="KW-0805">Transcription regulation</keyword>
<keyword evidence="4" id="KW-0804">Transcription</keyword>
<dbReference type="SUPFAM" id="SSF48498">
    <property type="entry name" value="Tetracyclin repressor-like, C-terminal domain"/>
    <property type="match status" value="1"/>
</dbReference>
<evidence type="ECO:0000256" key="1">
    <source>
        <dbReference type="ARBA" id="ARBA00022491"/>
    </source>
</evidence>
<dbReference type="PRINTS" id="PR00455">
    <property type="entry name" value="HTHTETR"/>
</dbReference>
<dbReference type="PANTHER" id="PTHR30055">
    <property type="entry name" value="HTH-TYPE TRANSCRIPTIONAL REGULATOR RUTR"/>
    <property type="match status" value="1"/>
</dbReference>
<evidence type="ECO:0000256" key="2">
    <source>
        <dbReference type="ARBA" id="ARBA00023015"/>
    </source>
</evidence>
<dbReference type="PROSITE" id="PS01081">
    <property type="entry name" value="HTH_TETR_1"/>
    <property type="match status" value="1"/>
</dbReference>
<name>A0A853GUV1_9BURK</name>
<dbReference type="InterPro" id="IPR050109">
    <property type="entry name" value="HTH-type_TetR-like_transc_reg"/>
</dbReference>
<proteinExistence type="predicted"/>
<dbReference type="GO" id="GO:0000976">
    <property type="term" value="F:transcription cis-regulatory region binding"/>
    <property type="evidence" value="ECO:0007669"/>
    <property type="project" value="TreeGrafter"/>
</dbReference>
<keyword evidence="8" id="KW-1185">Reference proteome</keyword>
<evidence type="ECO:0000313" key="8">
    <source>
        <dbReference type="Proteomes" id="UP000554144"/>
    </source>
</evidence>
<dbReference type="GO" id="GO:0003700">
    <property type="term" value="F:DNA-binding transcription factor activity"/>
    <property type="evidence" value="ECO:0007669"/>
    <property type="project" value="TreeGrafter"/>
</dbReference>
<dbReference type="OrthoDB" id="2356263at2"/>
<dbReference type="PANTHER" id="PTHR30055:SF235">
    <property type="entry name" value="TRANSCRIPTIONAL REGULATORY PROTEIN"/>
    <property type="match status" value="1"/>
</dbReference>
<dbReference type="InterPro" id="IPR041586">
    <property type="entry name" value="PsrA_TetR_C"/>
</dbReference>
<dbReference type="InterPro" id="IPR009057">
    <property type="entry name" value="Homeodomain-like_sf"/>
</dbReference>
<dbReference type="Gene3D" id="1.10.357.10">
    <property type="entry name" value="Tetracycline Repressor, domain 2"/>
    <property type="match status" value="1"/>
</dbReference>
<keyword evidence="3 5" id="KW-0238">DNA-binding</keyword>
<evidence type="ECO:0000256" key="5">
    <source>
        <dbReference type="PROSITE-ProRule" id="PRU00335"/>
    </source>
</evidence>